<keyword evidence="6" id="KW-0312">Gluconeogenesis</keyword>
<evidence type="ECO:0000256" key="5">
    <source>
        <dbReference type="ARBA" id="ARBA00013057"/>
    </source>
</evidence>
<dbReference type="InterPro" id="IPR005481">
    <property type="entry name" value="BC-like_N"/>
</dbReference>
<dbReference type="OrthoDB" id="31083at2157"/>
<feature type="domain" description="Biotin carboxylation" evidence="19">
    <location>
        <begin position="1"/>
        <end position="445"/>
    </location>
</feature>
<evidence type="ECO:0000256" key="14">
    <source>
        <dbReference type="ARBA" id="ARBA00064342"/>
    </source>
</evidence>
<keyword evidence="12 20" id="KW-0670">Pyruvate</keyword>
<evidence type="ECO:0000256" key="12">
    <source>
        <dbReference type="ARBA" id="ARBA00023317"/>
    </source>
</evidence>
<dbReference type="HOGENOM" id="CLU_000395_3_2_2"/>
<evidence type="ECO:0000256" key="7">
    <source>
        <dbReference type="ARBA" id="ARBA00022598"/>
    </source>
</evidence>
<dbReference type="EC" id="6.4.1.1" evidence="5"/>
<comment type="subunit">
    <text evidence="14">Heterooctamer of four A and four B subunits.</text>
</comment>
<dbReference type="AlphaFoldDB" id="E3GX30"/>
<reference evidence="20 21" key="1">
    <citation type="journal article" date="2010" name="Stand. Genomic Sci.">
        <title>Complete genome sequence of Methanothermus fervidus type strain (V24S).</title>
        <authorList>
            <person name="Anderson I."/>
            <person name="Djao O.D."/>
            <person name="Misra M."/>
            <person name="Chertkov O."/>
            <person name="Nolan M."/>
            <person name="Lucas S."/>
            <person name="Lapidus A."/>
            <person name="Del Rio T.G."/>
            <person name="Tice H."/>
            <person name="Cheng J.F."/>
            <person name="Tapia R."/>
            <person name="Han C."/>
            <person name="Goodwin L."/>
            <person name="Pitluck S."/>
            <person name="Liolios K."/>
            <person name="Ivanova N."/>
            <person name="Mavromatis K."/>
            <person name="Mikhailova N."/>
            <person name="Pati A."/>
            <person name="Brambilla E."/>
            <person name="Chen A."/>
            <person name="Palaniappan K."/>
            <person name="Land M."/>
            <person name="Hauser L."/>
            <person name="Chang Y.J."/>
            <person name="Jeffries C.D."/>
            <person name="Sikorski J."/>
            <person name="Spring S."/>
            <person name="Rohde M."/>
            <person name="Eichinger K."/>
            <person name="Huber H."/>
            <person name="Wirth R."/>
            <person name="Goker M."/>
            <person name="Detter J.C."/>
            <person name="Woyke T."/>
            <person name="Bristow J."/>
            <person name="Eisen J.A."/>
            <person name="Markowitz V."/>
            <person name="Hugenholtz P."/>
            <person name="Klenk H.P."/>
            <person name="Kyrpides N.C."/>
        </authorList>
    </citation>
    <scope>NUCLEOTIDE SEQUENCE [LARGE SCALE GENOMIC DNA]</scope>
    <source>
        <strain evidence="21">ATCC 43054 / DSM 2088 / JCM 10308 / V24 S</strain>
    </source>
</reference>
<evidence type="ECO:0000313" key="21">
    <source>
        <dbReference type="Proteomes" id="UP000002315"/>
    </source>
</evidence>
<keyword evidence="11" id="KW-0460">Magnesium</keyword>
<dbReference type="STRING" id="523846.Mfer_0116"/>
<dbReference type="KEGG" id="mfv:Mfer_0116"/>
<evidence type="ECO:0000256" key="16">
    <source>
        <dbReference type="ARBA" id="ARBA00079226"/>
    </source>
</evidence>
<proteinExistence type="predicted"/>
<dbReference type="PROSITE" id="PS50979">
    <property type="entry name" value="BC"/>
    <property type="match status" value="1"/>
</dbReference>
<organism evidence="20 21">
    <name type="scientific">Methanothermus fervidus (strain ATCC 43054 / DSM 2088 / JCM 10308 / V24 S)</name>
    <dbReference type="NCBI Taxonomy" id="523846"/>
    <lineage>
        <taxon>Archaea</taxon>
        <taxon>Methanobacteriati</taxon>
        <taxon>Methanobacteriota</taxon>
        <taxon>Methanomada group</taxon>
        <taxon>Methanobacteria</taxon>
        <taxon>Methanobacteriales</taxon>
        <taxon>Methanothermaceae</taxon>
        <taxon>Methanothermus</taxon>
    </lineage>
</organism>
<dbReference type="InterPro" id="IPR005479">
    <property type="entry name" value="CPAse_ATP-bd"/>
</dbReference>
<dbReference type="InterPro" id="IPR011761">
    <property type="entry name" value="ATP-grasp"/>
</dbReference>
<dbReference type="InterPro" id="IPR011764">
    <property type="entry name" value="Biotin_carboxylation_dom"/>
</dbReference>
<keyword evidence="21" id="KW-1185">Reference proteome</keyword>
<dbReference type="GO" id="GO:0046872">
    <property type="term" value="F:metal ion binding"/>
    <property type="evidence" value="ECO:0007669"/>
    <property type="project" value="UniProtKB-KW"/>
</dbReference>
<dbReference type="FunFam" id="3.30.470.20:FF:000028">
    <property type="entry name" value="Methylcrotonoyl-CoA carboxylase subunit alpha, mitochondrial"/>
    <property type="match status" value="1"/>
</dbReference>
<dbReference type="SUPFAM" id="SSF51246">
    <property type="entry name" value="Rudiment single hybrid motif"/>
    <property type="match status" value="1"/>
</dbReference>
<dbReference type="GO" id="GO:0004736">
    <property type="term" value="F:pyruvate carboxylase activity"/>
    <property type="evidence" value="ECO:0007669"/>
    <property type="project" value="UniProtKB-EC"/>
</dbReference>
<dbReference type="Gene3D" id="3.30.470.20">
    <property type="entry name" value="ATP-grasp fold, B domain"/>
    <property type="match status" value="1"/>
</dbReference>
<dbReference type="PROSITE" id="PS00866">
    <property type="entry name" value="CPSASE_1"/>
    <property type="match status" value="1"/>
</dbReference>
<dbReference type="PROSITE" id="PS50975">
    <property type="entry name" value="ATP_GRASP"/>
    <property type="match status" value="1"/>
</dbReference>
<dbReference type="InterPro" id="IPR011054">
    <property type="entry name" value="Rudment_hybrid_motif"/>
</dbReference>
<evidence type="ECO:0000256" key="10">
    <source>
        <dbReference type="ARBA" id="ARBA00022840"/>
    </source>
</evidence>
<keyword evidence="7 20" id="KW-0436">Ligase</keyword>
<comment type="function">
    <text evidence="3">Pyruvate carboxylase catalyzes a 2-step reaction, involving the ATP-dependent carboxylation of the covalently attached biotin in the first step and the transfer of the carboxyl group to pyruvate in the second.</text>
</comment>
<dbReference type="Pfam" id="PF02786">
    <property type="entry name" value="CPSase_L_D2"/>
    <property type="match status" value="1"/>
</dbReference>
<dbReference type="PANTHER" id="PTHR48095:SF2">
    <property type="entry name" value="BIOTIN CARBOXYLASE, CHLOROPLASTIC"/>
    <property type="match status" value="1"/>
</dbReference>
<name>E3GX30_METFV</name>
<dbReference type="SUPFAM" id="SSF56059">
    <property type="entry name" value="Glutathione synthetase ATP-binding domain-like"/>
    <property type="match status" value="1"/>
</dbReference>
<keyword evidence="10 17" id="KW-0067">ATP-binding</keyword>
<evidence type="ECO:0000256" key="2">
    <source>
        <dbReference type="ARBA" id="ARBA00001941"/>
    </source>
</evidence>
<dbReference type="NCBIfam" id="NF006406">
    <property type="entry name" value="PRK08654.1"/>
    <property type="match status" value="1"/>
</dbReference>
<evidence type="ECO:0000259" key="18">
    <source>
        <dbReference type="PROSITE" id="PS50975"/>
    </source>
</evidence>
<dbReference type="InterPro" id="IPR016185">
    <property type="entry name" value="PreATP-grasp_dom_sf"/>
</dbReference>
<evidence type="ECO:0000256" key="15">
    <source>
        <dbReference type="ARBA" id="ARBA00073540"/>
    </source>
</evidence>
<comment type="cofactor">
    <cofactor evidence="1">
        <name>Mn(2+)</name>
        <dbReference type="ChEBI" id="CHEBI:29035"/>
    </cofactor>
</comment>
<accession>E3GX30</accession>
<evidence type="ECO:0000256" key="1">
    <source>
        <dbReference type="ARBA" id="ARBA00001936"/>
    </source>
</evidence>
<keyword evidence="9 17" id="KW-0547">Nucleotide-binding</keyword>
<dbReference type="NCBIfam" id="NF006367">
    <property type="entry name" value="PRK08591.1"/>
    <property type="match status" value="1"/>
</dbReference>
<dbReference type="PROSITE" id="PS00867">
    <property type="entry name" value="CPSASE_2"/>
    <property type="match status" value="1"/>
</dbReference>
<dbReference type="GO" id="GO:0005524">
    <property type="term" value="F:ATP binding"/>
    <property type="evidence" value="ECO:0007669"/>
    <property type="project" value="UniProtKB-UniRule"/>
</dbReference>
<comment type="pathway">
    <text evidence="4">Carbohydrate biosynthesis; gluconeogenesis.</text>
</comment>
<evidence type="ECO:0000256" key="11">
    <source>
        <dbReference type="ARBA" id="ARBA00022842"/>
    </source>
</evidence>
<dbReference type="PANTHER" id="PTHR48095">
    <property type="entry name" value="PYRUVATE CARBOXYLASE SUBUNIT A"/>
    <property type="match status" value="1"/>
</dbReference>
<evidence type="ECO:0000256" key="3">
    <source>
        <dbReference type="ARBA" id="ARBA00002380"/>
    </source>
</evidence>
<protein>
    <recommendedName>
        <fullName evidence="15">Pyruvate carboxylase subunit A</fullName>
        <ecNumber evidence="5">6.4.1.1</ecNumber>
    </recommendedName>
    <alternativeName>
        <fullName evidence="16">Pyruvic carboxylase A</fullName>
    </alternativeName>
</protein>
<evidence type="ECO:0000256" key="4">
    <source>
        <dbReference type="ARBA" id="ARBA00004742"/>
    </source>
</evidence>
<evidence type="ECO:0000256" key="9">
    <source>
        <dbReference type="ARBA" id="ARBA00022741"/>
    </source>
</evidence>
<dbReference type="SMART" id="SM00878">
    <property type="entry name" value="Biotin_carb_C"/>
    <property type="match status" value="1"/>
</dbReference>
<evidence type="ECO:0000256" key="17">
    <source>
        <dbReference type="PROSITE-ProRule" id="PRU00409"/>
    </source>
</evidence>
<evidence type="ECO:0000259" key="19">
    <source>
        <dbReference type="PROSITE" id="PS50979"/>
    </source>
</evidence>
<dbReference type="InterPro" id="IPR004549">
    <property type="entry name" value="Acetyl_CoA_COase_biotin_COase"/>
</dbReference>
<evidence type="ECO:0000256" key="8">
    <source>
        <dbReference type="ARBA" id="ARBA00022723"/>
    </source>
</evidence>
<dbReference type="EMBL" id="CP002278">
    <property type="protein sequence ID" value="ADP76919.1"/>
    <property type="molecule type" value="Genomic_DNA"/>
</dbReference>
<dbReference type="Pfam" id="PF02785">
    <property type="entry name" value="Biotin_carb_C"/>
    <property type="match status" value="1"/>
</dbReference>
<dbReference type="SUPFAM" id="SSF52440">
    <property type="entry name" value="PreATP-grasp domain"/>
    <property type="match status" value="1"/>
</dbReference>
<evidence type="ECO:0000313" key="20">
    <source>
        <dbReference type="EMBL" id="ADP76919.1"/>
    </source>
</evidence>
<gene>
    <name evidence="20" type="ordered locus">Mfer_0116</name>
</gene>
<dbReference type="FunFam" id="3.40.50.20:FF:000010">
    <property type="entry name" value="Propionyl-CoA carboxylase subunit alpha"/>
    <property type="match status" value="1"/>
</dbReference>
<dbReference type="NCBIfam" id="TIGR00514">
    <property type="entry name" value="accC"/>
    <property type="match status" value="1"/>
</dbReference>
<dbReference type="InterPro" id="IPR051602">
    <property type="entry name" value="ACC_Biotin_Carboxylase"/>
</dbReference>
<sequence length="496" mass="55210">MFEKVLVANRGEIAIRVMRACRELDINTVAVYSDADKKALFTNYADEAYHIGGSHPSQSYLNVEKIVSVAEEAGADAIHPGYGFLAENPKLPKECEKRGIKFIGPSASIMKTMGDKIAAKKLMSKVGVPTIPGTEKGVKSVKKALKIADEIGYPVIIKAAAGGGGVGMRTVYEEDEMERAMESAKSLAKSVFGDSRVYIEKYFEKPRHIEFQVLADEHGNAIHLGDRECSIQRRHQKLIEEAPSPIVNKELREKIGSMVVNATKEIGYTNAGTFEFLYADGNFYFLEMNTRIQVEHPVTEAVTGIDIVKEQIKIAAGEELNITQKDVKINGHAIECRINAEDPLSDFQPCPGKITGYRSPGGIGVRVDSGVYMGYEIPSFYDSMISKLIVWGRNRKEAIVRMRRALSEYIIIGVKTTIPFHKAMMVDPLFVKGELHTQFVDQHKKRIEEEMKKIIEKDRERVSRQVSTFLPPKKVAAITAAIGSYIAHIQKKGENK</sequence>
<dbReference type="InterPro" id="IPR005482">
    <property type="entry name" value="Biotin_COase_C"/>
</dbReference>
<dbReference type="FunFam" id="3.30.1490.20:FF:000018">
    <property type="entry name" value="Biotin carboxylase"/>
    <property type="match status" value="1"/>
</dbReference>
<comment type="catalytic activity">
    <reaction evidence="13">
        <text>hydrogencarbonate + pyruvate + ATP = oxaloacetate + ADP + phosphate + H(+)</text>
        <dbReference type="Rhea" id="RHEA:20844"/>
        <dbReference type="ChEBI" id="CHEBI:15361"/>
        <dbReference type="ChEBI" id="CHEBI:15378"/>
        <dbReference type="ChEBI" id="CHEBI:16452"/>
        <dbReference type="ChEBI" id="CHEBI:17544"/>
        <dbReference type="ChEBI" id="CHEBI:30616"/>
        <dbReference type="ChEBI" id="CHEBI:43474"/>
        <dbReference type="ChEBI" id="CHEBI:456216"/>
        <dbReference type="EC" id="6.4.1.1"/>
    </reaction>
</comment>
<dbReference type="Proteomes" id="UP000002315">
    <property type="component" value="Chromosome"/>
</dbReference>
<comment type="cofactor">
    <cofactor evidence="2">
        <name>Co(2+)</name>
        <dbReference type="ChEBI" id="CHEBI:48828"/>
    </cofactor>
</comment>
<dbReference type="Pfam" id="PF00289">
    <property type="entry name" value="Biotin_carb_N"/>
    <property type="match status" value="1"/>
</dbReference>
<feature type="domain" description="ATP-grasp" evidence="18">
    <location>
        <begin position="120"/>
        <end position="316"/>
    </location>
</feature>
<evidence type="ECO:0000256" key="13">
    <source>
        <dbReference type="ARBA" id="ARBA00049382"/>
    </source>
</evidence>
<evidence type="ECO:0000256" key="6">
    <source>
        <dbReference type="ARBA" id="ARBA00022432"/>
    </source>
</evidence>
<dbReference type="GO" id="GO:0006094">
    <property type="term" value="P:gluconeogenesis"/>
    <property type="evidence" value="ECO:0007669"/>
    <property type="project" value="UniProtKB-KW"/>
</dbReference>
<keyword evidence="8" id="KW-0479">Metal-binding</keyword>